<dbReference type="Pfam" id="PF01052">
    <property type="entry name" value="FliMN_C"/>
    <property type="match status" value="1"/>
</dbReference>
<evidence type="ECO:0000256" key="6">
    <source>
        <dbReference type="ARBA" id="ARBA00022500"/>
    </source>
</evidence>
<dbReference type="CDD" id="cd17908">
    <property type="entry name" value="FliM"/>
    <property type="match status" value="1"/>
</dbReference>
<dbReference type="InterPro" id="IPR001689">
    <property type="entry name" value="Flag_FliM"/>
</dbReference>
<dbReference type="EMBL" id="QZEZ01000012">
    <property type="protein sequence ID" value="RJK92806.1"/>
    <property type="molecule type" value="Genomic_DNA"/>
</dbReference>
<proteinExistence type="inferred from homology"/>
<dbReference type="PRINTS" id="PR00955">
    <property type="entry name" value="FLGMOTORFLIM"/>
</dbReference>
<evidence type="ECO:0000256" key="4">
    <source>
        <dbReference type="ARBA" id="ARBA00021898"/>
    </source>
</evidence>
<dbReference type="PANTHER" id="PTHR30034:SF6">
    <property type="entry name" value="YOP PROTEINS TRANSLOCATION PROTEIN Q"/>
    <property type="match status" value="1"/>
</dbReference>
<feature type="region of interest" description="Disordered" evidence="10">
    <location>
        <begin position="317"/>
        <end position="347"/>
    </location>
</feature>
<dbReference type="Pfam" id="PF02154">
    <property type="entry name" value="FliM"/>
    <property type="match status" value="1"/>
</dbReference>
<organism evidence="12 13">
    <name type="scientific">Vallicoccus soli</name>
    <dbReference type="NCBI Taxonomy" id="2339232"/>
    <lineage>
        <taxon>Bacteria</taxon>
        <taxon>Bacillati</taxon>
        <taxon>Actinomycetota</taxon>
        <taxon>Actinomycetes</taxon>
        <taxon>Motilibacterales</taxon>
        <taxon>Vallicoccaceae</taxon>
        <taxon>Vallicoccus</taxon>
    </lineage>
</organism>
<dbReference type="AlphaFoldDB" id="A0A3A3YUR3"/>
<keyword evidence="9" id="KW-0975">Bacterial flagellum</keyword>
<keyword evidence="5" id="KW-1003">Cell membrane</keyword>
<dbReference type="Proteomes" id="UP000265614">
    <property type="component" value="Unassembled WGS sequence"/>
</dbReference>
<dbReference type="RefSeq" id="WP_119951941.1">
    <property type="nucleotide sequence ID" value="NZ_QZEZ01000012.1"/>
</dbReference>
<dbReference type="InterPro" id="IPR036429">
    <property type="entry name" value="SpoA-like_sf"/>
</dbReference>
<keyword evidence="8" id="KW-0472">Membrane</keyword>
<comment type="subcellular location">
    <subcellularLocation>
        <location evidence="1">Bacterial flagellum basal body</location>
    </subcellularLocation>
    <subcellularLocation>
        <location evidence="2">Cell membrane</location>
        <topology evidence="2">Peripheral membrane protein</topology>
    </subcellularLocation>
</comment>
<evidence type="ECO:0000256" key="9">
    <source>
        <dbReference type="ARBA" id="ARBA00023143"/>
    </source>
</evidence>
<dbReference type="GO" id="GO:0009425">
    <property type="term" value="C:bacterial-type flagellum basal body"/>
    <property type="evidence" value="ECO:0007669"/>
    <property type="project" value="UniProtKB-SubCell"/>
</dbReference>
<keyword evidence="12" id="KW-0966">Cell projection</keyword>
<comment type="similarity">
    <text evidence="3">Belongs to the FliM family.</text>
</comment>
<protein>
    <recommendedName>
        <fullName evidence="4">Flagellar motor switch protein FliM</fullName>
    </recommendedName>
</protein>
<dbReference type="SUPFAM" id="SSF103039">
    <property type="entry name" value="CheC-like"/>
    <property type="match status" value="1"/>
</dbReference>
<keyword evidence="13" id="KW-1185">Reference proteome</keyword>
<keyword evidence="6" id="KW-0145">Chemotaxis</keyword>
<comment type="caution">
    <text evidence="12">The sequence shown here is derived from an EMBL/GenBank/DDBJ whole genome shotgun (WGS) entry which is preliminary data.</text>
</comment>
<dbReference type="PIRSF" id="PIRSF002888">
    <property type="entry name" value="FliM"/>
    <property type="match status" value="1"/>
</dbReference>
<evidence type="ECO:0000313" key="13">
    <source>
        <dbReference type="Proteomes" id="UP000265614"/>
    </source>
</evidence>
<feature type="region of interest" description="Disordered" evidence="10">
    <location>
        <begin position="1"/>
        <end position="35"/>
    </location>
</feature>
<dbReference type="InterPro" id="IPR001543">
    <property type="entry name" value="FliN-like_C"/>
</dbReference>
<evidence type="ECO:0000256" key="5">
    <source>
        <dbReference type="ARBA" id="ARBA00022475"/>
    </source>
</evidence>
<dbReference type="InterPro" id="IPR028976">
    <property type="entry name" value="CheC-like_sf"/>
</dbReference>
<feature type="compositionally biased region" description="Low complexity" evidence="10">
    <location>
        <begin position="319"/>
        <end position="338"/>
    </location>
</feature>
<keyword evidence="12" id="KW-0282">Flagellum</keyword>
<feature type="compositionally biased region" description="Basic and acidic residues" evidence="10">
    <location>
        <begin position="21"/>
        <end position="35"/>
    </location>
</feature>
<dbReference type="SUPFAM" id="SSF101801">
    <property type="entry name" value="Surface presentation of antigens (SPOA)"/>
    <property type="match status" value="1"/>
</dbReference>
<evidence type="ECO:0000256" key="2">
    <source>
        <dbReference type="ARBA" id="ARBA00004202"/>
    </source>
</evidence>
<evidence type="ECO:0000313" key="12">
    <source>
        <dbReference type="EMBL" id="RJK92806.1"/>
    </source>
</evidence>
<reference evidence="12 13" key="1">
    <citation type="submission" date="2018-09" db="EMBL/GenBank/DDBJ databases">
        <title>YIM 75000 draft genome.</title>
        <authorList>
            <person name="Tang S."/>
            <person name="Feng Y."/>
        </authorList>
    </citation>
    <scope>NUCLEOTIDE SEQUENCE [LARGE SCALE GENOMIC DNA]</scope>
    <source>
        <strain evidence="12 13">YIM 75000</strain>
    </source>
</reference>
<accession>A0A3A3YUR3</accession>
<dbReference type="Gene3D" id="2.30.330.10">
    <property type="entry name" value="SpoA-like"/>
    <property type="match status" value="1"/>
</dbReference>
<keyword evidence="7" id="KW-0283">Flagellar rotation</keyword>
<dbReference type="GO" id="GO:0050918">
    <property type="term" value="P:positive chemotaxis"/>
    <property type="evidence" value="ECO:0007669"/>
    <property type="project" value="TreeGrafter"/>
</dbReference>
<evidence type="ECO:0000256" key="1">
    <source>
        <dbReference type="ARBA" id="ARBA00004117"/>
    </source>
</evidence>
<feature type="domain" description="Flagellar motor switch protein FliN-like C-terminal" evidence="11">
    <location>
        <begin position="242"/>
        <end position="309"/>
    </location>
</feature>
<dbReference type="GO" id="GO:0071978">
    <property type="term" value="P:bacterial-type flagellum-dependent swarming motility"/>
    <property type="evidence" value="ECO:0007669"/>
    <property type="project" value="TreeGrafter"/>
</dbReference>
<dbReference type="PANTHER" id="PTHR30034">
    <property type="entry name" value="FLAGELLAR MOTOR SWITCH PROTEIN FLIM"/>
    <property type="match status" value="1"/>
</dbReference>
<evidence type="ECO:0000256" key="3">
    <source>
        <dbReference type="ARBA" id="ARBA00011049"/>
    </source>
</evidence>
<evidence type="ECO:0000256" key="8">
    <source>
        <dbReference type="ARBA" id="ARBA00023136"/>
    </source>
</evidence>
<evidence type="ECO:0000256" key="7">
    <source>
        <dbReference type="ARBA" id="ARBA00022779"/>
    </source>
</evidence>
<dbReference type="GO" id="GO:0003774">
    <property type="term" value="F:cytoskeletal motor activity"/>
    <property type="evidence" value="ECO:0007669"/>
    <property type="project" value="InterPro"/>
</dbReference>
<dbReference type="OrthoDB" id="5241113at2"/>
<evidence type="ECO:0000256" key="10">
    <source>
        <dbReference type="SAM" id="MobiDB-lite"/>
    </source>
</evidence>
<sequence>MTAETTPAGSGAPRGRHRRSKGDGPKPYDFRRPTKLSREHVRSLQVAFETFARQWSTLLTSSLRVVTQVTNVSIEQVTYAEYVQTLSNPTVMALATIEPLDGQAVLEMPLATAMTSVDHLLGGPGTGDQPNRPLSDIETALLRGLIDRTVLELRYAFDALVRFDPQVQGLEYNPQFAQAASASDMVIVATFELDLGAEGSLATVCLPFASLMPHLEAATGHGVLSDRERAAREAAGRHLADRLESVPVEVTVRFEPARLTPSTLVALQVGDVLPLPHPVAAPLAVTAADVTFASAVPGAQGKRLACLVVDQPVAPPPAVAARGAAAPRPAPRTTARRPSQPAGASRA</sequence>
<evidence type="ECO:0000259" key="11">
    <source>
        <dbReference type="Pfam" id="PF01052"/>
    </source>
</evidence>
<keyword evidence="12" id="KW-0969">Cilium</keyword>
<gene>
    <name evidence="12" type="ORF">D5H78_18310</name>
</gene>
<name>A0A3A3YUR3_9ACTN</name>
<dbReference type="Gene3D" id="3.40.1550.10">
    <property type="entry name" value="CheC-like"/>
    <property type="match status" value="1"/>
</dbReference>
<dbReference type="GO" id="GO:0005886">
    <property type="term" value="C:plasma membrane"/>
    <property type="evidence" value="ECO:0007669"/>
    <property type="project" value="UniProtKB-SubCell"/>
</dbReference>